<accession>A0A2U2J0U0</accession>
<organism evidence="2 3">
    <name type="scientific">Allosphingosinicella humi</name>
    <dbReference type="NCBI Taxonomy" id="2068657"/>
    <lineage>
        <taxon>Bacteria</taxon>
        <taxon>Pseudomonadati</taxon>
        <taxon>Pseudomonadota</taxon>
        <taxon>Alphaproteobacteria</taxon>
        <taxon>Sphingomonadales</taxon>
        <taxon>Sphingomonadaceae</taxon>
        <taxon>Allosphingosinicella</taxon>
    </lineage>
</organism>
<comment type="caution">
    <text evidence="2">The sequence shown here is derived from an EMBL/GenBank/DDBJ whole genome shotgun (WGS) entry which is preliminary data.</text>
</comment>
<keyword evidence="1" id="KW-0472">Membrane</keyword>
<keyword evidence="3" id="KW-1185">Reference proteome</keyword>
<evidence type="ECO:0008006" key="4">
    <source>
        <dbReference type="Google" id="ProtNLM"/>
    </source>
</evidence>
<keyword evidence="1" id="KW-1133">Transmembrane helix</keyword>
<dbReference type="RefSeq" id="WP_109270082.1">
    <property type="nucleotide sequence ID" value="NZ_QFFF01000001.1"/>
</dbReference>
<feature type="transmembrane region" description="Helical" evidence="1">
    <location>
        <begin position="84"/>
        <end position="102"/>
    </location>
</feature>
<dbReference type="OrthoDB" id="6660115at2"/>
<evidence type="ECO:0000313" key="3">
    <source>
        <dbReference type="Proteomes" id="UP000245916"/>
    </source>
</evidence>
<name>A0A2U2J0U0_9SPHN</name>
<gene>
    <name evidence="2" type="ORF">DF286_02960</name>
</gene>
<proteinExistence type="predicted"/>
<protein>
    <recommendedName>
        <fullName evidence="4">VanZ-like domain-containing protein</fullName>
    </recommendedName>
</protein>
<reference evidence="2 3" key="1">
    <citation type="submission" date="2018-05" db="EMBL/GenBank/DDBJ databases">
        <title>Genome of Sphingosinicella humi QZX222.</title>
        <authorList>
            <person name="Qiao Z."/>
            <person name="Wang G."/>
        </authorList>
    </citation>
    <scope>NUCLEOTIDE SEQUENCE [LARGE SCALE GENOMIC DNA]</scope>
    <source>
        <strain evidence="2 3">QZX222</strain>
    </source>
</reference>
<dbReference type="EMBL" id="QFFF01000001">
    <property type="protein sequence ID" value="PWG01942.1"/>
    <property type="molecule type" value="Genomic_DNA"/>
</dbReference>
<dbReference type="AlphaFoldDB" id="A0A2U2J0U0"/>
<evidence type="ECO:0000313" key="2">
    <source>
        <dbReference type="EMBL" id="PWG01942.1"/>
    </source>
</evidence>
<keyword evidence="1" id="KW-0812">Transmembrane</keyword>
<dbReference type="Proteomes" id="UP000245916">
    <property type="component" value="Unassembled WGS sequence"/>
</dbReference>
<sequence length="104" mass="11735">MSLFQDAKLLLVEATNLSKDALHIYVGLGVMLLAAILLRRSLKDWRPLAAAALAAVAGEVWDVIDTLSHGGTPRWSLNWKDVWNTLFWPMMLFVLARFTSVLRR</sequence>
<evidence type="ECO:0000256" key="1">
    <source>
        <dbReference type="SAM" id="Phobius"/>
    </source>
</evidence>
<feature type="transmembrane region" description="Helical" evidence="1">
    <location>
        <begin position="20"/>
        <end position="38"/>
    </location>
</feature>